<feature type="transmembrane region" description="Helical" evidence="6">
    <location>
        <begin position="138"/>
        <end position="159"/>
    </location>
</feature>
<dbReference type="AlphaFoldDB" id="A0A8B8DRJ8"/>
<feature type="compositionally biased region" description="Basic and acidic residues" evidence="5">
    <location>
        <begin position="170"/>
        <end position="198"/>
    </location>
</feature>
<reference evidence="8" key="1">
    <citation type="submission" date="2025-08" db="UniProtKB">
        <authorList>
            <consortium name="RefSeq"/>
        </authorList>
    </citation>
    <scope>IDENTIFICATION</scope>
    <source>
        <tissue evidence="8">Whole sample</tissue>
    </source>
</reference>
<keyword evidence="7" id="KW-1185">Reference proteome</keyword>
<evidence type="ECO:0000256" key="1">
    <source>
        <dbReference type="ARBA" id="ARBA00004141"/>
    </source>
</evidence>
<dbReference type="InterPro" id="IPR003689">
    <property type="entry name" value="ZIP"/>
</dbReference>
<evidence type="ECO:0000313" key="7">
    <source>
        <dbReference type="Proteomes" id="UP000694844"/>
    </source>
</evidence>
<feature type="transmembrane region" description="Helical" evidence="6">
    <location>
        <begin position="97"/>
        <end position="118"/>
    </location>
</feature>
<evidence type="ECO:0000256" key="6">
    <source>
        <dbReference type="SAM" id="Phobius"/>
    </source>
</evidence>
<dbReference type="PANTHER" id="PTHR11040">
    <property type="entry name" value="ZINC/IRON TRANSPORTER"/>
    <property type="match status" value="1"/>
</dbReference>
<dbReference type="GO" id="GO:0005886">
    <property type="term" value="C:plasma membrane"/>
    <property type="evidence" value="ECO:0007669"/>
    <property type="project" value="TreeGrafter"/>
</dbReference>
<evidence type="ECO:0000256" key="2">
    <source>
        <dbReference type="ARBA" id="ARBA00022692"/>
    </source>
</evidence>
<keyword evidence="4 6" id="KW-0472">Membrane</keyword>
<dbReference type="GO" id="GO:0005385">
    <property type="term" value="F:zinc ion transmembrane transporter activity"/>
    <property type="evidence" value="ECO:0007669"/>
    <property type="project" value="TreeGrafter"/>
</dbReference>
<feature type="transmembrane region" description="Helical" evidence="6">
    <location>
        <begin position="274"/>
        <end position="295"/>
    </location>
</feature>
<dbReference type="Proteomes" id="UP000694844">
    <property type="component" value="Chromosome 4"/>
</dbReference>
<dbReference type="KEGG" id="cvn:111129076"/>
<feature type="transmembrane region" description="Helical" evidence="6">
    <location>
        <begin position="216"/>
        <end position="236"/>
    </location>
</feature>
<keyword evidence="2 6" id="KW-0812">Transmembrane</keyword>
<dbReference type="GeneID" id="111129076"/>
<feature type="region of interest" description="Disordered" evidence="5">
    <location>
        <begin position="170"/>
        <end position="199"/>
    </location>
</feature>
<feature type="transmembrane region" description="Helical" evidence="6">
    <location>
        <begin position="61"/>
        <end position="85"/>
    </location>
</feature>
<evidence type="ECO:0000313" key="8">
    <source>
        <dbReference type="RefSeq" id="XP_022330862.1"/>
    </source>
</evidence>
<evidence type="ECO:0000256" key="5">
    <source>
        <dbReference type="SAM" id="MobiDB-lite"/>
    </source>
</evidence>
<protein>
    <submittedName>
        <fullName evidence="8">Zinc transporter ZIP1-like isoform X1</fullName>
    </submittedName>
</protein>
<dbReference type="OrthoDB" id="448280at2759"/>
<dbReference type="RefSeq" id="XP_022330862.1">
    <property type="nucleotide sequence ID" value="XM_022475154.1"/>
</dbReference>
<feature type="transmembrane region" description="Helical" evidence="6">
    <location>
        <begin position="242"/>
        <end position="262"/>
    </location>
</feature>
<dbReference type="PANTHER" id="PTHR11040:SF140">
    <property type="entry name" value="ZRT (ZRT), IRT- (IRT-) LIKE PROTEIN TRANSPORTER"/>
    <property type="match status" value="1"/>
</dbReference>
<dbReference type="Pfam" id="PF02535">
    <property type="entry name" value="Zip"/>
    <property type="match status" value="1"/>
</dbReference>
<evidence type="ECO:0000256" key="4">
    <source>
        <dbReference type="ARBA" id="ARBA00023136"/>
    </source>
</evidence>
<organism evidence="7 8">
    <name type="scientific">Crassostrea virginica</name>
    <name type="common">Eastern oyster</name>
    <dbReference type="NCBI Taxonomy" id="6565"/>
    <lineage>
        <taxon>Eukaryota</taxon>
        <taxon>Metazoa</taxon>
        <taxon>Spiralia</taxon>
        <taxon>Lophotrochozoa</taxon>
        <taxon>Mollusca</taxon>
        <taxon>Bivalvia</taxon>
        <taxon>Autobranchia</taxon>
        <taxon>Pteriomorphia</taxon>
        <taxon>Ostreida</taxon>
        <taxon>Ostreoidea</taxon>
        <taxon>Ostreidae</taxon>
        <taxon>Crassostrea</taxon>
    </lineage>
</organism>
<gene>
    <name evidence="8" type="primary">LOC111129076</name>
</gene>
<sequence length="370" mass="41324">MPMMSDLHLNIPGYAESSHNSNPHGEALLTSRNSTSGSSSFINNYVVTKTQKLTMASAARITGFFVLFLITFLIGLIPFALLRIFQKKLSMDKVKKWIGILNCFTGGIFFGTAILHLLPEARELLTEKISYDYPITEAITGGGFLLTLTLEHLVSYYSFGNFKLHDHGHDNKIEPNGDVEMNKEKNEPEKKDSEKDSSETVEIQQSNMSFLIFRSFLLLLALSFHMIFEGLAVGLQKEEEDAWILLGVLSLHKVAVAFSVGFQLEENLQKFKYVILSLFLLSIVAPIGVVIGYIVTEVGEDAHGQEIASGVLQSLSVGCFIYVTFFEILSHEIHITKERSHLKVLFTIIGFAIVVGIQFVKHDHEGEHAH</sequence>
<feature type="transmembrane region" description="Helical" evidence="6">
    <location>
        <begin position="341"/>
        <end position="360"/>
    </location>
</feature>
<name>A0A8B8DRJ8_CRAVI</name>
<feature type="region of interest" description="Disordered" evidence="5">
    <location>
        <begin position="17"/>
        <end position="37"/>
    </location>
</feature>
<accession>A0A8B8DRJ8</accession>
<comment type="subcellular location">
    <subcellularLocation>
        <location evidence="1">Membrane</location>
        <topology evidence="1">Multi-pass membrane protein</topology>
    </subcellularLocation>
</comment>
<evidence type="ECO:0000256" key="3">
    <source>
        <dbReference type="ARBA" id="ARBA00022989"/>
    </source>
</evidence>
<feature type="transmembrane region" description="Helical" evidence="6">
    <location>
        <begin position="307"/>
        <end position="329"/>
    </location>
</feature>
<proteinExistence type="predicted"/>
<keyword evidence="3 6" id="KW-1133">Transmembrane helix</keyword>